<protein>
    <submittedName>
        <fullName evidence="1">Plasmid replication initiator protein</fullName>
    </submittedName>
</protein>
<evidence type="ECO:0000313" key="1">
    <source>
        <dbReference type="EMBL" id="KMO32876.1"/>
    </source>
</evidence>
<proteinExistence type="predicted"/>
<dbReference type="AlphaFoldDB" id="A0A0J6V234"/>
<dbReference type="EMBL" id="LABY01000166">
    <property type="protein sequence ID" value="KMO32876.1"/>
    <property type="molecule type" value="Genomic_DNA"/>
</dbReference>
<sequence length="358" mass="40888">MSPKRSNDLDLVVPFVTFKDQRETMERPFFSISKQKRVKPIEYTSPDGQVHVRVLAVPEVGMATIWDADILIWAASQLIEMRRRGVNDIPRKLDFMPYELLKAIGRKTGGDQYKRLKEALSRLGSTRVITNIRANPRTRKDREFSWISDITDIVDEKSQSSRGMSIVLSDWFYEGVLMDGGVLAIDAAYFDITGGRERWLYRVARKHAGGAGSDGFAISLPTLFEKSGAEGTYRRFKFEVAKIAREDALPGFALRLEEKGRAEPHLRMMRRELADYAPVPEKPKATRRRKTSAVPDIPLFRQLTDETVSAFKKAHPGWDVWGVKAEFDAWIEDDPNREPGHYEKAFLGFAERFVRASD</sequence>
<keyword evidence="2" id="KW-1185">Reference proteome</keyword>
<evidence type="ECO:0000313" key="2">
    <source>
        <dbReference type="Proteomes" id="UP000035955"/>
    </source>
</evidence>
<reference evidence="1 2" key="1">
    <citation type="submission" date="2015-03" db="EMBL/GenBank/DDBJ databases">
        <title>Genome sequencing of Methylobacterium variabile DSM 16961.</title>
        <authorList>
            <person name="Chaudhry V."/>
            <person name="Patil P.B."/>
        </authorList>
    </citation>
    <scope>NUCLEOTIDE SEQUENCE [LARGE SCALE GENOMIC DNA]</scope>
    <source>
        <strain evidence="1 2">DSM 16961</strain>
    </source>
</reference>
<gene>
    <name evidence="1" type="ORF">VQ02_22580</name>
</gene>
<dbReference type="Proteomes" id="UP000035955">
    <property type="component" value="Unassembled WGS sequence"/>
</dbReference>
<name>A0A0J6V234_9HYPH</name>
<dbReference type="RefSeq" id="WP_048446467.1">
    <property type="nucleotide sequence ID" value="NZ_LABY01000166.1"/>
</dbReference>
<dbReference type="OrthoDB" id="581589at2"/>
<comment type="caution">
    <text evidence="1">The sequence shown here is derived from an EMBL/GenBank/DDBJ whole genome shotgun (WGS) entry which is preliminary data.</text>
</comment>
<dbReference type="Pfam" id="PF10134">
    <property type="entry name" value="RPA"/>
    <property type="match status" value="1"/>
</dbReference>
<dbReference type="PATRIC" id="fig|298794.3.peg.1939"/>
<dbReference type="InterPro" id="IPR018777">
    <property type="entry name" value="Replication_initiator_prot_A"/>
</dbReference>
<accession>A0A0J6V234</accession>
<organism evidence="1 2">
    <name type="scientific">Methylobacterium variabile</name>
    <dbReference type="NCBI Taxonomy" id="298794"/>
    <lineage>
        <taxon>Bacteria</taxon>
        <taxon>Pseudomonadati</taxon>
        <taxon>Pseudomonadota</taxon>
        <taxon>Alphaproteobacteria</taxon>
        <taxon>Hyphomicrobiales</taxon>
        <taxon>Methylobacteriaceae</taxon>
        <taxon>Methylobacterium</taxon>
    </lineage>
</organism>